<proteinExistence type="predicted"/>
<dbReference type="Gene3D" id="1.10.10.10">
    <property type="entry name" value="Winged helix-like DNA-binding domain superfamily/Winged helix DNA-binding domain"/>
    <property type="match status" value="1"/>
</dbReference>
<dbReference type="PANTHER" id="PTHR34849:SF4">
    <property type="entry name" value="SLR1209 PROTEIN"/>
    <property type="match status" value="1"/>
</dbReference>
<comment type="caution">
    <text evidence="1">The sequence shown here is derived from an EMBL/GenBank/DDBJ whole genome shotgun (WGS) entry which is preliminary data.</text>
</comment>
<accession>A0A926VAE2</accession>
<dbReference type="PANTHER" id="PTHR34849">
    <property type="entry name" value="SSL5025 PROTEIN"/>
    <property type="match status" value="1"/>
</dbReference>
<dbReference type="AlphaFoldDB" id="A0A926VAE2"/>
<name>A0A926VAE2_9CYAN</name>
<sequence>MTLKELETQLLALSDEEKAQVVQLLSQGKITLGRGIEKKPGVCGGSACIAGTRITVWGLVEAHRIGYSEADLLTSYPSLSATDLANAWAYAEAFPDEIETEIRENDEVMYEDF</sequence>
<evidence type="ECO:0000313" key="1">
    <source>
        <dbReference type="EMBL" id="MBD2180182.1"/>
    </source>
</evidence>
<organism evidence="1 2">
    <name type="scientific">Aerosakkonema funiforme FACHB-1375</name>
    <dbReference type="NCBI Taxonomy" id="2949571"/>
    <lineage>
        <taxon>Bacteria</taxon>
        <taxon>Bacillati</taxon>
        <taxon>Cyanobacteriota</taxon>
        <taxon>Cyanophyceae</taxon>
        <taxon>Oscillatoriophycideae</taxon>
        <taxon>Aerosakkonematales</taxon>
        <taxon>Aerosakkonemataceae</taxon>
        <taxon>Aerosakkonema</taxon>
    </lineage>
</organism>
<dbReference type="RefSeq" id="WP_190462123.1">
    <property type="nucleotide sequence ID" value="NZ_JACJPW010000006.1"/>
</dbReference>
<dbReference type="InterPro" id="IPR009057">
    <property type="entry name" value="Homeodomain-like_sf"/>
</dbReference>
<evidence type="ECO:0000313" key="2">
    <source>
        <dbReference type="Proteomes" id="UP000641646"/>
    </source>
</evidence>
<dbReference type="InterPro" id="IPR036388">
    <property type="entry name" value="WH-like_DNA-bd_sf"/>
</dbReference>
<reference evidence="1" key="1">
    <citation type="journal article" date="2015" name="ISME J.">
        <title>Draft Genome Sequence of Streptomyces incarnatus NRRL8089, which Produces the Nucleoside Antibiotic Sinefungin.</title>
        <authorList>
            <person name="Oshima K."/>
            <person name="Hattori M."/>
            <person name="Shimizu H."/>
            <person name="Fukuda K."/>
            <person name="Nemoto M."/>
            <person name="Inagaki K."/>
            <person name="Tamura T."/>
        </authorList>
    </citation>
    <scope>NUCLEOTIDE SEQUENCE</scope>
    <source>
        <strain evidence="1">FACHB-1375</strain>
    </source>
</reference>
<protein>
    <submittedName>
        <fullName evidence="1">DUF433 domain-containing protein</fullName>
    </submittedName>
</protein>
<dbReference type="InterPro" id="IPR007367">
    <property type="entry name" value="DUF433"/>
</dbReference>
<dbReference type="Proteomes" id="UP000641646">
    <property type="component" value="Unassembled WGS sequence"/>
</dbReference>
<reference evidence="1" key="2">
    <citation type="submission" date="2020-08" db="EMBL/GenBank/DDBJ databases">
        <authorList>
            <person name="Chen M."/>
            <person name="Teng W."/>
            <person name="Zhao L."/>
            <person name="Hu C."/>
            <person name="Zhou Y."/>
            <person name="Han B."/>
            <person name="Song L."/>
            <person name="Shu W."/>
        </authorList>
    </citation>
    <scope>NUCLEOTIDE SEQUENCE</scope>
    <source>
        <strain evidence="1">FACHB-1375</strain>
    </source>
</reference>
<dbReference type="Pfam" id="PF04255">
    <property type="entry name" value="DUF433"/>
    <property type="match status" value="1"/>
</dbReference>
<gene>
    <name evidence="1" type="ORF">H6G03_03465</name>
</gene>
<dbReference type="EMBL" id="JACJPW010000006">
    <property type="protein sequence ID" value="MBD2180182.1"/>
    <property type="molecule type" value="Genomic_DNA"/>
</dbReference>
<dbReference type="SUPFAM" id="SSF46689">
    <property type="entry name" value="Homeodomain-like"/>
    <property type="match status" value="1"/>
</dbReference>
<keyword evidence="2" id="KW-1185">Reference proteome</keyword>